<feature type="signal peptide" evidence="3">
    <location>
        <begin position="1"/>
        <end position="17"/>
    </location>
</feature>
<evidence type="ECO:0000259" key="4">
    <source>
        <dbReference type="SMART" id="SM01318"/>
    </source>
</evidence>
<keyword evidence="6" id="KW-1185">Reference proteome</keyword>
<dbReference type="Proteomes" id="UP001153292">
    <property type="component" value="Chromosome 16"/>
</dbReference>
<dbReference type="PROSITE" id="PS51257">
    <property type="entry name" value="PROKAR_LIPOPROTEIN"/>
    <property type="match status" value="1"/>
</dbReference>
<feature type="domain" description="Single" evidence="4">
    <location>
        <begin position="37"/>
        <end position="103"/>
    </location>
</feature>
<keyword evidence="3" id="KW-0732">Signal</keyword>
<evidence type="ECO:0000313" key="6">
    <source>
        <dbReference type="Proteomes" id="UP001153292"/>
    </source>
</evidence>
<sequence length="104" mass="11209">MLTKITIILAVIGLSSCAKSIAFLPPIPKEFEGKQGCYIKEVHDVVPFGTVLTPIGNCVRISCGARQIDYATCGTAITTNPKCFVTKEDLTKPYPNCCPTVKCI</sequence>
<dbReference type="SMART" id="SM01318">
    <property type="entry name" value="SVWC"/>
    <property type="match status" value="1"/>
</dbReference>
<proteinExistence type="predicted"/>
<evidence type="ECO:0000313" key="5">
    <source>
        <dbReference type="EMBL" id="CAH0400177.1"/>
    </source>
</evidence>
<name>A0ABN8AVL4_CHISP</name>
<dbReference type="PANTHER" id="PTHR39957">
    <property type="entry name" value="AT09846P1-RELATED"/>
    <property type="match status" value="1"/>
</dbReference>
<dbReference type="InterPro" id="IPR029277">
    <property type="entry name" value="SVWC_dom"/>
</dbReference>
<evidence type="ECO:0000256" key="2">
    <source>
        <dbReference type="ARBA" id="ARBA00022525"/>
    </source>
</evidence>
<protein>
    <recommendedName>
        <fullName evidence="4">Single domain-containing protein</fullName>
    </recommendedName>
</protein>
<evidence type="ECO:0000256" key="3">
    <source>
        <dbReference type="SAM" id="SignalP"/>
    </source>
</evidence>
<dbReference type="Pfam" id="PF15430">
    <property type="entry name" value="SVWC"/>
    <property type="match status" value="1"/>
</dbReference>
<reference evidence="5" key="1">
    <citation type="submission" date="2021-12" db="EMBL/GenBank/DDBJ databases">
        <authorList>
            <person name="King R."/>
        </authorList>
    </citation>
    <scope>NUCLEOTIDE SEQUENCE</scope>
</reference>
<feature type="chain" id="PRO_5046805167" description="Single domain-containing protein" evidence="3">
    <location>
        <begin position="18"/>
        <end position="104"/>
    </location>
</feature>
<dbReference type="EMBL" id="OU963909">
    <property type="protein sequence ID" value="CAH0400177.1"/>
    <property type="molecule type" value="Genomic_DNA"/>
</dbReference>
<dbReference type="InterPro" id="IPR053308">
    <property type="entry name" value="Vago-like"/>
</dbReference>
<organism evidence="5 6">
    <name type="scientific">Chilo suppressalis</name>
    <name type="common">Asiatic rice borer moth</name>
    <dbReference type="NCBI Taxonomy" id="168631"/>
    <lineage>
        <taxon>Eukaryota</taxon>
        <taxon>Metazoa</taxon>
        <taxon>Ecdysozoa</taxon>
        <taxon>Arthropoda</taxon>
        <taxon>Hexapoda</taxon>
        <taxon>Insecta</taxon>
        <taxon>Pterygota</taxon>
        <taxon>Neoptera</taxon>
        <taxon>Endopterygota</taxon>
        <taxon>Lepidoptera</taxon>
        <taxon>Glossata</taxon>
        <taxon>Ditrysia</taxon>
        <taxon>Pyraloidea</taxon>
        <taxon>Crambidae</taxon>
        <taxon>Crambinae</taxon>
        <taxon>Chilo</taxon>
    </lineage>
</organism>
<keyword evidence="2" id="KW-0964">Secreted</keyword>
<evidence type="ECO:0000256" key="1">
    <source>
        <dbReference type="ARBA" id="ARBA00004613"/>
    </source>
</evidence>
<accession>A0ABN8AVL4</accession>
<gene>
    <name evidence="5" type="ORF">CHILSU_LOCUS3365</name>
</gene>
<dbReference type="PANTHER" id="PTHR39957:SF1">
    <property type="entry name" value="AT09846P1-RELATED"/>
    <property type="match status" value="1"/>
</dbReference>
<comment type="subcellular location">
    <subcellularLocation>
        <location evidence="1">Secreted</location>
    </subcellularLocation>
</comment>